<evidence type="ECO:0000256" key="4">
    <source>
        <dbReference type="ARBA" id="ARBA00035219"/>
    </source>
</evidence>
<reference evidence="7 8" key="1">
    <citation type="submission" date="2016-10" db="EMBL/GenBank/DDBJ databases">
        <authorList>
            <person name="Varghese N."/>
        </authorList>
    </citation>
    <scope>NUCLEOTIDE SEQUENCE [LARGE SCALE GENOMIC DNA]</scope>
    <source>
        <strain evidence="7 8">KB11</strain>
    </source>
</reference>
<organism evidence="7 8">
    <name type="scientific">Methanobrevibacter smithii</name>
    <dbReference type="NCBI Taxonomy" id="2173"/>
    <lineage>
        <taxon>Archaea</taxon>
        <taxon>Methanobacteriati</taxon>
        <taxon>Methanobacteriota</taxon>
        <taxon>Methanomada group</taxon>
        <taxon>Methanobacteria</taxon>
        <taxon>Methanobacteriales</taxon>
        <taxon>Methanobacteriaceae</taxon>
        <taxon>Methanobrevibacter</taxon>
    </lineage>
</organism>
<dbReference type="GO" id="GO:0005840">
    <property type="term" value="C:ribosome"/>
    <property type="evidence" value="ECO:0007669"/>
    <property type="project" value="UniProtKB-KW"/>
</dbReference>
<keyword evidence="2 5" id="KW-0689">Ribosomal protein</keyword>
<evidence type="ECO:0000256" key="1">
    <source>
        <dbReference type="ARBA" id="ARBA00008427"/>
    </source>
</evidence>
<dbReference type="GO" id="GO:1990904">
    <property type="term" value="C:ribonucleoprotein complex"/>
    <property type="evidence" value="ECO:0007669"/>
    <property type="project" value="UniProtKB-KW"/>
</dbReference>
<dbReference type="GO" id="GO:0006412">
    <property type="term" value="P:translation"/>
    <property type="evidence" value="ECO:0007669"/>
    <property type="project" value="UniProtKB-UniRule"/>
</dbReference>
<dbReference type="InterPro" id="IPR022856">
    <property type="entry name" value="Ribosomal_eL21_arc"/>
</dbReference>
<comment type="similarity">
    <text evidence="1 5">Belongs to the eukaryotic ribosomal protein eL21 family.</text>
</comment>
<gene>
    <name evidence="5" type="primary">rpl21e</name>
    <name evidence="7" type="ORF">BK798_00215</name>
</gene>
<feature type="compositionally biased region" description="Basic residues" evidence="6">
    <location>
        <begin position="1"/>
        <end position="17"/>
    </location>
</feature>
<dbReference type="PANTHER" id="PTHR20981">
    <property type="entry name" value="60S RIBOSOMAL PROTEIN L21"/>
    <property type="match status" value="1"/>
</dbReference>
<dbReference type="InterPro" id="IPR036948">
    <property type="entry name" value="Ribosomal_eL21_sf"/>
</dbReference>
<evidence type="ECO:0000313" key="8">
    <source>
        <dbReference type="Proteomes" id="UP000232133"/>
    </source>
</evidence>
<evidence type="ECO:0000256" key="2">
    <source>
        <dbReference type="ARBA" id="ARBA00022980"/>
    </source>
</evidence>
<dbReference type="AlphaFoldDB" id="A0A2H4U4A2"/>
<dbReference type="SMR" id="A0A2H4U4A2"/>
<dbReference type="FunFam" id="2.30.30.70:FF:000001">
    <property type="entry name" value="60S ribosomal protein L21"/>
    <property type="match status" value="1"/>
</dbReference>
<dbReference type="NCBIfam" id="NF003303">
    <property type="entry name" value="PRK04306.1"/>
    <property type="match status" value="1"/>
</dbReference>
<dbReference type="RefSeq" id="WP_004032531.1">
    <property type="nucleotide sequence ID" value="NZ_AP025586.1"/>
</dbReference>
<dbReference type="Proteomes" id="UP000232133">
    <property type="component" value="Chromosome"/>
</dbReference>
<evidence type="ECO:0000313" key="7">
    <source>
        <dbReference type="EMBL" id="ATZ58942.1"/>
    </source>
</evidence>
<dbReference type="PROSITE" id="PS01171">
    <property type="entry name" value="RIBOSOMAL_L21E"/>
    <property type="match status" value="1"/>
</dbReference>
<evidence type="ECO:0000256" key="3">
    <source>
        <dbReference type="ARBA" id="ARBA00023274"/>
    </source>
</evidence>
<feature type="region of interest" description="Disordered" evidence="6">
    <location>
        <begin position="1"/>
        <end position="28"/>
    </location>
</feature>
<dbReference type="InterPro" id="IPR008991">
    <property type="entry name" value="Translation_prot_SH3-like_sf"/>
</dbReference>
<dbReference type="InterPro" id="IPR001147">
    <property type="entry name" value="Ribosomal_eL21"/>
</dbReference>
<name>A0A2H4U4A2_METSM</name>
<protein>
    <recommendedName>
        <fullName evidence="4 5">Large ribosomal subunit protein eL21</fullName>
    </recommendedName>
</protein>
<dbReference type="EMBL" id="CP017803">
    <property type="protein sequence ID" value="ATZ58942.1"/>
    <property type="molecule type" value="Genomic_DNA"/>
</dbReference>
<evidence type="ECO:0000256" key="5">
    <source>
        <dbReference type="HAMAP-Rule" id="MF_00369"/>
    </source>
</evidence>
<dbReference type="OMA" id="KGMPHRR"/>
<dbReference type="GO" id="GO:0003735">
    <property type="term" value="F:structural constituent of ribosome"/>
    <property type="evidence" value="ECO:0007669"/>
    <property type="project" value="InterPro"/>
</dbReference>
<proteinExistence type="inferred from homology"/>
<dbReference type="GeneID" id="78818027"/>
<accession>A0A2H4U4A2</accession>
<evidence type="ECO:0000256" key="6">
    <source>
        <dbReference type="SAM" id="MobiDB-lite"/>
    </source>
</evidence>
<dbReference type="HAMAP" id="MF_00369">
    <property type="entry name" value="Ribosomal_eL21"/>
    <property type="match status" value="1"/>
</dbReference>
<sequence>MQRSRGFRSKSRRKMTKVVREGRSNPITNKLQKFEEGDLVHITINPSIQKGQPHPRFHGKTGKITDKKGKAYIVSLTDGNKAKELIIRPDHLKLQTSQ</sequence>
<keyword evidence="3 5" id="KW-0687">Ribonucleoprotein</keyword>
<dbReference type="InterPro" id="IPR018259">
    <property type="entry name" value="Ribosomal_eL21_CS"/>
</dbReference>
<dbReference type="Gene3D" id="2.30.30.70">
    <property type="entry name" value="Ribosomal protein L21"/>
    <property type="match status" value="1"/>
</dbReference>
<dbReference type="SUPFAM" id="SSF50104">
    <property type="entry name" value="Translation proteins SH3-like domain"/>
    <property type="match status" value="1"/>
</dbReference>
<dbReference type="Pfam" id="PF01157">
    <property type="entry name" value="Ribosomal_L21e"/>
    <property type="match status" value="1"/>
</dbReference>